<evidence type="ECO:0000256" key="1">
    <source>
        <dbReference type="SAM" id="MobiDB-lite"/>
    </source>
</evidence>
<dbReference type="OrthoDB" id="6765101at2759"/>
<gene>
    <name evidence="2" type="ORF">CALMAC_LOCUS510</name>
</gene>
<feature type="compositionally biased region" description="Basic and acidic residues" evidence="1">
    <location>
        <begin position="185"/>
        <end position="202"/>
    </location>
</feature>
<protein>
    <submittedName>
        <fullName evidence="2">Uncharacterized protein</fullName>
    </submittedName>
</protein>
<keyword evidence="3" id="KW-1185">Reference proteome</keyword>
<dbReference type="AlphaFoldDB" id="A0A653BF89"/>
<name>A0A653BF89_CALMS</name>
<accession>A0A653BF89</accession>
<dbReference type="EMBL" id="CAACVG010000541">
    <property type="protein sequence ID" value="VEN34247.1"/>
    <property type="molecule type" value="Genomic_DNA"/>
</dbReference>
<reference evidence="2 3" key="1">
    <citation type="submission" date="2019-01" db="EMBL/GenBank/DDBJ databases">
        <authorList>
            <person name="Sayadi A."/>
        </authorList>
    </citation>
    <scope>NUCLEOTIDE SEQUENCE [LARGE SCALE GENOMIC DNA]</scope>
</reference>
<proteinExistence type="predicted"/>
<sequence length="349" mass="39898">MPAVELEPGTCRCKIFDPYVLHKTYSQRNAAKLETCHKCCENMETFTVNQLLEICQKEPDCIINMYKASTSSERCLPDLTVDPKPVVEVQTEPPKNVEKATSARLNMGDSKYHYLMVDGSTNVAVPFDAETMSIDSNTWICERLNNPNGEVAYVCKRMQTKESREIILPEVQQKSSTKVAFAPSDNKESHSSIASKRTEKKSLSSIMVDTRRSIHSFFSGKRHQSRQKEKRKLAFEDQPSVLILRRSMSLPARKGRWSTTTDYEMLKFVVNEQKDKETREDTESIVSSTDRRGICAPIVRLFNSIKGKLRKRKSRGSKQSTHVIKVIYVEDDQVSINRSIAMKNDDFHL</sequence>
<evidence type="ECO:0000313" key="2">
    <source>
        <dbReference type="EMBL" id="VEN34247.1"/>
    </source>
</evidence>
<organism evidence="2 3">
    <name type="scientific">Callosobruchus maculatus</name>
    <name type="common">Southern cowpea weevil</name>
    <name type="synonym">Pulse bruchid</name>
    <dbReference type="NCBI Taxonomy" id="64391"/>
    <lineage>
        <taxon>Eukaryota</taxon>
        <taxon>Metazoa</taxon>
        <taxon>Ecdysozoa</taxon>
        <taxon>Arthropoda</taxon>
        <taxon>Hexapoda</taxon>
        <taxon>Insecta</taxon>
        <taxon>Pterygota</taxon>
        <taxon>Neoptera</taxon>
        <taxon>Endopterygota</taxon>
        <taxon>Coleoptera</taxon>
        <taxon>Polyphaga</taxon>
        <taxon>Cucujiformia</taxon>
        <taxon>Chrysomeloidea</taxon>
        <taxon>Chrysomelidae</taxon>
        <taxon>Bruchinae</taxon>
        <taxon>Bruchini</taxon>
        <taxon>Callosobruchus</taxon>
    </lineage>
</organism>
<dbReference type="Proteomes" id="UP000410492">
    <property type="component" value="Unassembled WGS sequence"/>
</dbReference>
<feature type="region of interest" description="Disordered" evidence="1">
    <location>
        <begin position="177"/>
        <end position="204"/>
    </location>
</feature>
<evidence type="ECO:0000313" key="3">
    <source>
        <dbReference type="Proteomes" id="UP000410492"/>
    </source>
</evidence>